<dbReference type="RefSeq" id="WP_114616087.1">
    <property type="nucleotide sequence ID" value="NZ_PPTO01000014.1"/>
</dbReference>
<accession>A0A369LBJ4</accession>
<dbReference type="AlphaFoldDB" id="A0A369LBJ4"/>
<comment type="caution">
    <text evidence="1">The sequence shown here is derived from an EMBL/GenBank/DDBJ whole genome shotgun (WGS) entry which is preliminary data.</text>
</comment>
<reference evidence="1 2" key="1">
    <citation type="journal article" date="2018" name="Elife">
        <title>Discovery and characterization of a prevalent human gut bacterial enzyme sufficient for the inactivation of a family of plant toxins.</title>
        <authorList>
            <person name="Koppel N."/>
            <person name="Bisanz J.E."/>
            <person name="Pandelia M.E."/>
            <person name="Turnbaugh P.J."/>
            <person name="Balskus E.P."/>
        </authorList>
    </citation>
    <scope>NUCLEOTIDE SEQUENCE [LARGE SCALE GENOMIC DNA]</scope>
    <source>
        <strain evidence="1 2">OB21 GAM31</strain>
    </source>
</reference>
<protein>
    <submittedName>
        <fullName evidence="1">Uncharacterized protein</fullName>
    </submittedName>
</protein>
<proteinExistence type="predicted"/>
<sequence>MRNTISDDTKESIADGIAEYTGKTAGSLAGCAIGSAFAGPGGAAVGAIAGATIEHIFQKAGNGIKKRVLAPSEDKRVGTVYVQAKNIIEQKCAKGAHPRDDGFFDGGEEDRSAGEELLEGVLIAAQREYEEKKTIYLARLYANILFHPEISRPMANHLLKISEQLTYRQIVILGTLGSFVVAGQALPELKVLKQTAYTEVSGLENVAIAAEIYDMYRMSILGSSEAILDSAGINPSALVIVGYGANLYNLMELHNLEQNSELPTIQAQIIEFLIGHEAQREA</sequence>
<dbReference type="Proteomes" id="UP000253975">
    <property type="component" value="Unassembled WGS sequence"/>
</dbReference>
<evidence type="ECO:0000313" key="2">
    <source>
        <dbReference type="Proteomes" id="UP000253975"/>
    </source>
</evidence>
<name>A0A369LBJ4_9ACTN</name>
<evidence type="ECO:0000313" key="1">
    <source>
        <dbReference type="EMBL" id="RDB56544.1"/>
    </source>
</evidence>
<organism evidence="1 2">
    <name type="scientific">Slackia isoflavoniconvertens</name>
    <dbReference type="NCBI Taxonomy" id="572010"/>
    <lineage>
        <taxon>Bacteria</taxon>
        <taxon>Bacillati</taxon>
        <taxon>Actinomycetota</taxon>
        <taxon>Coriobacteriia</taxon>
        <taxon>Eggerthellales</taxon>
        <taxon>Eggerthellaceae</taxon>
        <taxon>Slackia</taxon>
    </lineage>
</organism>
<dbReference type="EMBL" id="PPTO01000014">
    <property type="protein sequence ID" value="RDB56544.1"/>
    <property type="molecule type" value="Genomic_DNA"/>
</dbReference>
<gene>
    <name evidence="1" type="ORF">C1881_08435</name>
</gene>